<comment type="caution">
    <text evidence="5">The sequence shown here is derived from an EMBL/GenBank/DDBJ whole genome shotgun (WGS) entry which is preliminary data.</text>
</comment>
<name>A0AA38KNU5_TAXCH</name>
<protein>
    <submittedName>
        <fullName evidence="5">Uncharacterized protein</fullName>
    </submittedName>
</protein>
<comment type="similarity">
    <text evidence="2">Belongs to the NPR1-interactor family.</text>
</comment>
<comment type="subcellular location">
    <subcellularLocation>
        <location evidence="1">Nucleus</location>
    </subcellularLocation>
</comment>
<dbReference type="GO" id="GO:0005634">
    <property type="term" value="C:nucleus"/>
    <property type="evidence" value="ECO:0007669"/>
    <property type="project" value="UniProtKB-SubCell"/>
</dbReference>
<dbReference type="AlphaFoldDB" id="A0AA38KNU5"/>
<proteinExistence type="inferred from homology"/>
<accession>A0AA38KNU5</accession>
<gene>
    <name evidence="5" type="ORF">KI387_035672</name>
</gene>
<evidence type="ECO:0000313" key="6">
    <source>
        <dbReference type="Proteomes" id="UP000824469"/>
    </source>
</evidence>
<dbReference type="EMBL" id="JAHRHJ020000007">
    <property type="protein sequence ID" value="KAH9307761.1"/>
    <property type="molecule type" value="Genomic_DNA"/>
</dbReference>
<organism evidence="5 6">
    <name type="scientific">Taxus chinensis</name>
    <name type="common">Chinese yew</name>
    <name type="synonym">Taxus wallichiana var. chinensis</name>
    <dbReference type="NCBI Taxonomy" id="29808"/>
    <lineage>
        <taxon>Eukaryota</taxon>
        <taxon>Viridiplantae</taxon>
        <taxon>Streptophyta</taxon>
        <taxon>Embryophyta</taxon>
        <taxon>Tracheophyta</taxon>
        <taxon>Spermatophyta</taxon>
        <taxon>Pinopsida</taxon>
        <taxon>Pinidae</taxon>
        <taxon>Conifers II</taxon>
        <taxon>Cupressales</taxon>
        <taxon>Taxaceae</taxon>
        <taxon>Taxus</taxon>
    </lineage>
</organism>
<sequence>MNFNGEKGRLQEFSFSQNQKASQIESKGTPTEDREEMEQFVALIDRIEETKKLCKQRRMNYSSAKDELTVKSISPWKPSFQWEDFCSSGIKDSFAGQR</sequence>
<evidence type="ECO:0000256" key="2">
    <source>
        <dbReference type="ARBA" id="ARBA00009937"/>
    </source>
</evidence>
<evidence type="ECO:0000313" key="5">
    <source>
        <dbReference type="EMBL" id="KAH9307761.1"/>
    </source>
</evidence>
<keyword evidence="6" id="KW-1185">Reference proteome</keyword>
<dbReference type="GO" id="GO:0010112">
    <property type="term" value="P:regulation of systemic acquired resistance"/>
    <property type="evidence" value="ECO:0007669"/>
    <property type="project" value="InterPro"/>
</dbReference>
<reference evidence="5 6" key="1">
    <citation type="journal article" date="2021" name="Nat. Plants">
        <title>The Taxus genome provides insights into paclitaxel biosynthesis.</title>
        <authorList>
            <person name="Xiong X."/>
            <person name="Gou J."/>
            <person name="Liao Q."/>
            <person name="Li Y."/>
            <person name="Zhou Q."/>
            <person name="Bi G."/>
            <person name="Li C."/>
            <person name="Du R."/>
            <person name="Wang X."/>
            <person name="Sun T."/>
            <person name="Guo L."/>
            <person name="Liang H."/>
            <person name="Lu P."/>
            <person name="Wu Y."/>
            <person name="Zhang Z."/>
            <person name="Ro D.K."/>
            <person name="Shang Y."/>
            <person name="Huang S."/>
            <person name="Yan J."/>
        </authorList>
    </citation>
    <scope>NUCLEOTIDE SEQUENCE [LARGE SCALE GENOMIC DNA]</scope>
    <source>
        <strain evidence="5">Ta-2019</strain>
    </source>
</reference>
<dbReference type="Pfam" id="PF15699">
    <property type="entry name" value="NPR1_interact"/>
    <property type="match status" value="1"/>
</dbReference>
<keyword evidence="3" id="KW-0539">Nucleus</keyword>
<feature type="region of interest" description="Disordered" evidence="4">
    <location>
        <begin position="1"/>
        <end position="35"/>
    </location>
</feature>
<feature type="compositionally biased region" description="Basic and acidic residues" evidence="4">
    <location>
        <begin position="1"/>
        <end position="10"/>
    </location>
</feature>
<evidence type="ECO:0000256" key="1">
    <source>
        <dbReference type="ARBA" id="ARBA00004123"/>
    </source>
</evidence>
<evidence type="ECO:0000256" key="3">
    <source>
        <dbReference type="ARBA" id="ARBA00023242"/>
    </source>
</evidence>
<feature type="compositionally biased region" description="Polar residues" evidence="4">
    <location>
        <begin position="13"/>
        <end position="29"/>
    </location>
</feature>
<evidence type="ECO:0000256" key="4">
    <source>
        <dbReference type="SAM" id="MobiDB-lite"/>
    </source>
</evidence>
<dbReference type="Proteomes" id="UP000824469">
    <property type="component" value="Unassembled WGS sequence"/>
</dbReference>
<dbReference type="InterPro" id="IPR031425">
    <property type="entry name" value="NPR1/NH1-interacting"/>
</dbReference>
<feature type="non-terminal residue" evidence="5">
    <location>
        <position position="98"/>
    </location>
</feature>